<feature type="domain" description="Major facilitator superfamily (MFS) profile" evidence="7">
    <location>
        <begin position="48"/>
        <end position="636"/>
    </location>
</feature>
<keyword evidence="4 6" id="KW-0472">Membrane</keyword>
<sequence>MVLWGFRWLKLFLNPYANDDFEHVSESDRRSYILGRLEGAEFSEWSWVVIVAGVGFFTDAYSIFAINMVMPMIDIIYYDGQMPHNYGIAVGVVTLGGSIIGQVSFGLAADIWGRRKMYGLELIITIGATLGVVMASNGAYGSMSIIVWLLIWRFVLGIGIGADYPLSAVICSEFAPTHLRGRMLTLVFACQPLGQLAASLVSLIAIVRQRNGIPSDSTAYTDSTPQNCNEECMQTLDSVWRWIIGVGVIPAVIALWFRLTIIESPRYTADVGQDSKKAASELHRYLLMQAEPAGATSTSLNIHPDTTRRRISSGAVSGAMSDESGQASRSPSPRSVTRVELPGGDTVVKTDQQETVRVFSLPPPPGTSEQGQSNNLASPQQGNGNILSPFEGHDPFRQDLEQTVQNVVPPPPSWKDFKKYFWHDGNLRTLMATSLCWFYLDLPFYGLGMNSPNIISVIWYGKSDPPSQIYKLLIHDIWQSLVIVSLGALIGCAITFVAIERLGRRNIQIIGFFWLFVLFIIIGGSFYHLYEIGGSAAIIVLYILCQIFFNFGPNTTTYIMPAELFPTRYRGLCHGISAAFGKLGSVVAQLFLAYINYGHGVNHTRIEKWLPYSLLIFSIFMLLGLITTIRWIPAQEHGPDGTVKTLEQWEVGRPTPNGFSNTWTARTVEIVWKWLARLSMRLYLFVDGLAGGDARERRDMARLERESEEERERMREMEEVERGRSGVHDGGDRMMGFGMGEVREERGPSPFVNGSAHRS</sequence>
<feature type="transmembrane region" description="Helical" evidence="6">
    <location>
        <begin position="86"/>
        <end position="108"/>
    </location>
</feature>
<feature type="transmembrane region" description="Helical" evidence="6">
    <location>
        <begin position="120"/>
        <end position="140"/>
    </location>
</feature>
<dbReference type="Proteomes" id="UP000664132">
    <property type="component" value="Unassembled WGS sequence"/>
</dbReference>
<feature type="transmembrane region" description="Helical" evidence="6">
    <location>
        <begin position="477"/>
        <end position="499"/>
    </location>
</feature>
<feature type="region of interest" description="Disordered" evidence="5">
    <location>
        <begin position="295"/>
        <end position="392"/>
    </location>
</feature>
<dbReference type="PANTHER" id="PTHR24064">
    <property type="entry name" value="SOLUTE CARRIER FAMILY 22 MEMBER"/>
    <property type="match status" value="1"/>
</dbReference>
<evidence type="ECO:0000256" key="2">
    <source>
        <dbReference type="ARBA" id="ARBA00022692"/>
    </source>
</evidence>
<feature type="transmembrane region" description="Helical" evidence="6">
    <location>
        <begin position="572"/>
        <end position="597"/>
    </location>
</feature>
<dbReference type="PROSITE" id="PS00216">
    <property type="entry name" value="SUGAR_TRANSPORT_1"/>
    <property type="match status" value="1"/>
</dbReference>
<gene>
    <name evidence="8" type="ORF">IFR04_016014</name>
</gene>
<dbReference type="InterPro" id="IPR005828">
    <property type="entry name" value="MFS_sugar_transport-like"/>
</dbReference>
<evidence type="ECO:0000313" key="8">
    <source>
        <dbReference type="EMBL" id="KAG4410852.1"/>
    </source>
</evidence>
<comment type="subcellular location">
    <subcellularLocation>
        <location evidence="1">Membrane</location>
        <topology evidence="1">Multi-pass membrane protein</topology>
    </subcellularLocation>
</comment>
<proteinExistence type="predicted"/>
<feature type="region of interest" description="Disordered" evidence="5">
    <location>
        <begin position="699"/>
        <end position="759"/>
    </location>
</feature>
<dbReference type="Gene3D" id="1.20.1250.20">
    <property type="entry name" value="MFS general substrate transporter like domains"/>
    <property type="match status" value="2"/>
</dbReference>
<feature type="compositionally biased region" description="Basic and acidic residues" evidence="5">
    <location>
        <begin position="699"/>
        <end position="732"/>
    </location>
</feature>
<feature type="transmembrane region" description="Helical" evidence="6">
    <location>
        <begin position="239"/>
        <end position="257"/>
    </location>
</feature>
<dbReference type="SUPFAM" id="SSF103473">
    <property type="entry name" value="MFS general substrate transporter"/>
    <property type="match status" value="1"/>
</dbReference>
<evidence type="ECO:0000256" key="6">
    <source>
        <dbReference type="SAM" id="Phobius"/>
    </source>
</evidence>
<evidence type="ECO:0000256" key="5">
    <source>
        <dbReference type="SAM" id="MobiDB-lite"/>
    </source>
</evidence>
<name>A0A8H7T211_9HELO</name>
<dbReference type="PROSITE" id="PS50850">
    <property type="entry name" value="MFS"/>
    <property type="match status" value="1"/>
</dbReference>
<dbReference type="EMBL" id="JAFJYH010000573">
    <property type="protein sequence ID" value="KAG4410852.1"/>
    <property type="molecule type" value="Genomic_DNA"/>
</dbReference>
<dbReference type="Pfam" id="PF00083">
    <property type="entry name" value="Sugar_tr"/>
    <property type="match status" value="2"/>
</dbReference>
<evidence type="ECO:0000256" key="4">
    <source>
        <dbReference type="ARBA" id="ARBA00023136"/>
    </source>
</evidence>
<dbReference type="InterPro" id="IPR036259">
    <property type="entry name" value="MFS_trans_sf"/>
</dbReference>
<dbReference type="AlphaFoldDB" id="A0A8H7T211"/>
<keyword evidence="2 6" id="KW-0812">Transmembrane</keyword>
<reference evidence="8" key="1">
    <citation type="submission" date="2021-02" db="EMBL/GenBank/DDBJ databases">
        <title>Genome sequence Cadophora malorum strain M34.</title>
        <authorList>
            <person name="Stefanovic E."/>
            <person name="Vu D."/>
            <person name="Scully C."/>
            <person name="Dijksterhuis J."/>
            <person name="Roader J."/>
            <person name="Houbraken J."/>
        </authorList>
    </citation>
    <scope>NUCLEOTIDE SEQUENCE</scope>
    <source>
        <strain evidence="8">M34</strain>
    </source>
</reference>
<organism evidence="8 9">
    <name type="scientific">Cadophora malorum</name>
    <dbReference type="NCBI Taxonomy" id="108018"/>
    <lineage>
        <taxon>Eukaryota</taxon>
        <taxon>Fungi</taxon>
        <taxon>Dikarya</taxon>
        <taxon>Ascomycota</taxon>
        <taxon>Pezizomycotina</taxon>
        <taxon>Leotiomycetes</taxon>
        <taxon>Helotiales</taxon>
        <taxon>Ploettnerulaceae</taxon>
        <taxon>Cadophora</taxon>
    </lineage>
</organism>
<keyword evidence="3 6" id="KW-1133">Transmembrane helix</keyword>
<dbReference type="InterPro" id="IPR020846">
    <property type="entry name" value="MFS_dom"/>
</dbReference>
<keyword evidence="9" id="KW-1185">Reference proteome</keyword>
<evidence type="ECO:0000259" key="7">
    <source>
        <dbReference type="PROSITE" id="PS50850"/>
    </source>
</evidence>
<feature type="transmembrane region" description="Helical" evidence="6">
    <location>
        <begin position="609"/>
        <end position="629"/>
    </location>
</feature>
<accession>A0A8H7T211</accession>
<feature type="compositionally biased region" description="Polar residues" evidence="5">
    <location>
        <begin position="367"/>
        <end position="386"/>
    </location>
</feature>
<evidence type="ECO:0000256" key="1">
    <source>
        <dbReference type="ARBA" id="ARBA00004141"/>
    </source>
</evidence>
<feature type="transmembrane region" description="Helical" evidence="6">
    <location>
        <begin position="536"/>
        <end position="560"/>
    </location>
</feature>
<dbReference type="GO" id="GO:0016020">
    <property type="term" value="C:membrane"/>
    <property type="evidence" value="ECO:0007669"/>
    <property type="project" value="UniProtKB-SubCell"/>
</dbReference>
<comment type="caution">
    <text evidence="8">The sequence shown here is derived from an EMBL/GenBank/DDBJ whole genome shotgun (WGS) entry which is preliminary data.</text>
</comment>
<dbReference type="PROSITE" id="PS00217">
    <property type="entry name" value="SUGAR_TRANSPORT_2"/>
    <property type="match status" value="1"/>
</dbReference>
<feature type="transmembrane region" description="Helical" evidence="6">
    <location>
        <begin position="427"/>
        <end position="447"/>
    </location>
</feature>
<protein>
    <recommendedName>
        <fullName evidence="7">Major facilitator superfamily (MFS) profile domain-containing protein</fullName>
    </recommendedName>
</protein>
<dbReference type="GO" id="GO:0022857">
    <property type="term" value="F:transmembrane transporter activity"/>
    <property type="evidence" value="ECO:0007669"/>
    <property type="project" value="InterPro"/>
</dbReference>
<dbReference type="OrthoDB" id="433512at2759"/>
<dbReference type="InterPro" id="IPR005829">
    <property type="entry name" value="Sugar_transporter_CS"/>
</dbReference>
<evidence type="ECO:0000256" key="3">
    <source>
        <dbReference type="ARBA" id="ARBA00022989"/>
    </source>
</evidence>
<feature type="transmembrane region" description="Helical" evidence="6">
    <location>
        <begin position="146"/>
        <end position="171"/>
    </location>
</feature>
<feature type="transmembrane region" description="Helical" evidence="6">
    <location>
        <begin position="45"/>
        <end position="66"/>
    </location>
</feature>
<feature type="transmembrane region" description="Helical" evidence="6">
    <location>
        <begin position="183"/>
        <end position="207"/>
    </location>
</feature>
<evidence type="ECO:0000313" key="9">
    <source>
        <dbReference type="Proteomes" id="UP000664132"/>
    </source>
</evidence>
<feature type="transmembrane region" description="Helical" evidence="6">
    <location>
        <begin position="511"/>
        <end position="530"/>
    </location>
</feature>